<keyword evidence="5 6" id="KW-0501">Molybdenum cofactor biosynthesis</keyword>
<gene>
    <name evidence="8" type="primary">moaB</name>
    <name evidence="8" type="ORF">Q31a_00810</name>
</gene>
<dbReference type="GO" id="GO:0006777">
    <property type="term" value="P:Mo-molybdopterin cofactor biosynthetic process"/>
    <property type="evidence" value="ECO:0007669"/>
    <property type="project" value="UniProtKB-UniRule"/>
</dbReference>
<dbReference type="NCBIfam" id="TIGR00177">
    <property type="entry name" value="molyb_syn"/>
    <property type="match status" value="1"/>
</dbReference>
<dbReference type="PANTHER" id="PTHR43232:SF2">
    <property type="entry name" value="MOLYBDENUM COFACTOR BIOSYNTHESIS PROTEIN B"/>
    <property type="match status" value="1"/>
</dbReference>
<dbReference type="RefSeq" id="WP_145072489.1">
    <property type="nucleotide sequence ID" value="NZ_CP036298.1"/>
</dbReference>
<keyword evidence="9" id="KW-1185">Reference proteome</keyword>
<proteinExistence type="inferred from homology"/>
<dbReference type="Proteomes" id="UP000318017">
    <property type="component" value="Chromosome"/>
</dbReference>
<evidence type="ECO:0000256" key="4">
    <source>
        <dbReference type="ARBA" id="ARBA00015262"/>
    </source>
</evidence>
<sequence length="173" mass="19032">MSYSPSVNEHRQAAPRVLTFAVLTVSDSRTLDTDRSGQLIVDLLQAAGHTLQVRSIVPDEPERIRGEAERWCREERIDVILLTGGTGISPRDQTPEAIRPLLEVELPGFGELFRWLSYQEIGPAAMLSRALAGRCGETLIFCLPGSTAAVRLACEQLLVPELPHLVHHSRASS</sequence>
<evidence type="ECO:0000256" key="6">
    <source>
        <dbReference type="PIRNR" id="PIRNR006443"/>
    </source>
</evidence>
<protein>
    <recommendedName>
        <fullName evidence="4 6">Molybdenum cofactor biosynthesis protein B</fullName>
    </recommendedName>
</protein>
<dbReference type="EMBL" id="CP036298">
    <property type="protein sequence ID" value="QDV21802.1"/>
    <property type="molecule type" value="Genomic_DNA"/>
</dbReference>
<evidence type="ECO:0000256" key="1">
    <source>
        <dbReference type="ARBA" id="ARBA00003487"/>
    </source>
</evidence>
<dbReference type="InterPro" id="IPR036425">
    <property type="entry name" value="MoaB/Mog-like_dom_sf"/>
</dbReference>
<dbReference type="Pfam" id="PF00994">
    <property type="entry name" value="MoCF_biosynth"/>
    <property type="match status" value="1"/>
</dbReference>
<dbReference type="Gene3D" id="3.40.980.10">
    <property type="entry name" value="MoaB/Mog-like domain"/>
    <property type="match status" value="1"/>
</dbReference>
<dbReference type="FunFam" id="3.40.980.10:FF:000006">
    <property type="entry name" value="Molybdenum cofactor biosynthesis protein B"/>
    <property type="match status" value="1"/>
</dbReference>
<dbReference type="GO" id="GO:0005829">
    <property type="term" value="C:cytosol"/>
    <property type="evidence" value="ECO:0007669"/>
    <property type="project" value="TreeGrafter"/>
</dbReference>
<dbReference type="OrthoDB" id="9784492at2"/>
<accession>A0A518FZL9</accession>
<dbReference type="SMART" id="SM00852">
    <property type="entry name" value="MoCF_biosynth"/>
    <property type="match status" value="1"/>
</dbReference>
<dbReference type="PANTHER" id="PTHR43232">
    <property type="entry name" value="MOLYBDENUM COFACTOR BIOSYNTHESIS PROTEIN B"/>
    <property type="match status" value="1"/>
</dbReference>
<evidence type="ECO:0000313" key="8">
    <source>
        <dbReference type="EMBL" id="QDV21802.1"/>
    </source>
</evidence>
<evidence type="ECO:0000256" key="3">
    <source>
        <dbReference type="ARBA" id="ARBA00006112"/>
    </source>
</evidence>
<comment type="pathway">
    <text evidence="2 6">Cofactor biosynthesis; molybdopterin biosynthesis.</text>
</comment>
<dbReference type="UniPathway" id="UPA00344"/>
<evidence type="ECO:0000313" key="9">
    <source>
        <dbReference type="Proteomes" id="UP000318017"/>
    </source>
</evidence>
<evidence type="ECO:0000256" key="5">
    <source>
        <dbReference type="ARBA" id="ARBA00023150"/>
    </source>
</evidence>
<reference evidence="8 9" key="1">
    <citation type="submission" date="2019-02" db="EMBL/GenBank/DDBJ databases">
        <title>Deep-cultivation of Planctomycetes and their phenomic and genomic characterization uncovers novel biology.</title>
        <authorList>
            <person name="Wiegand S."/>
            <person name="Jogler M."/>
            <person name="Boedeker C."/>
            <person name="Pinto D."/>
            <person name="Vollmers J."/>
            <person name="Rivas-Marin E."/>
            <person name="Kohn T."/>
            <person name="Peeters S.H."/>
            <person name="Heuer A."/>
            <person name="Rast P."/>
            <person name="Oberbeckmann S."/>
            <person name="Bunk B."/>
            <person name="Jeske O."/>
            <person name="Meyerdierks A."/>
            <person name="Storesund J.E."/>
            <person name="Kallscheuer N."/>
            <person name="Luecker S."/>
            <person name="Lage O.M."/>
            <person name="Pohl T."/>
            <person name="Merkel B.J."/>
            <person name="Hornburger P."/>
            <person name="Mueller R.-W."/>
            <person name="Bruemmer F."/>
            <person name="Labrenz M."/>
            <person name="Spormann A.M."/>
            <person name="Op den Camp H."/>
            <person name="Overmann J."/>
            <person name="Amann R."/>
            <person name="Jetten M.S.M."/>
            <person name="Mascher T."/>
            <person name="Medema M.H."/>
            <person name="Devos D.P."/>
            <person name="Kaster A.-K."/>
            <person name="Ovreas L."/>
            <person name="Rohde M."/>
            <person name="Galperin M.Y."/>
            <person name="Jogler C."/>
        </authorList>
    </citation>
    <scope>NUCLEOTIDE SEQUENCE [LARGE SCALE GENOMIC DNA]</scope>
    <source>
        <strain evidence="8 9">Q31a</strain>
    </source>
</reference>
<dbReference type="InterPro" id="IPR008284">
    <property type="entry name" value="MoCF_biosynth_CS"/>
</dbReference>
<dbReference type="InterPro" id="IPR012245">
    <property type="entry name" value="MoaB"/>
</dbReference>
<dbReference type="KEGG" id="ahel:Q31a_00810"/>
<dbReference type="CDD" id="cd00886">
    <property type="entry name" value="MogA_MoaB"/>
    <property type="match status" value="1"/>
</dbReference>
<dbReference type="InterPro" id="IPR001453">
    <property type="entry name" value="MoaB/Mog_dom"/>
</dbReference>
<dbReference type="SUPFAM" id="SSF53218">
    <property type="entry name" value="Molybdenum cofactor biosynthesis proteins"/>
    <property type="match status" value="1"/>
</dbReference>
<comment type="similarity">
    <text evidence="3 6">Belongs to the MoaB/Mog family.</text>
</comment>
<dbReference type="PROSITE" id="PS01078">
    <property type="entry name" value="MOCF_BIOSYNTHESIS_1"/>
    <property type="match status" value="1"/>
</dbReference>
<evidence type="ECO:0000256" key="2">
    <source>
        <dbReference type="ARBA" id="ARBA00005046"/>
    </source>
</evidence>
<dbReference type="AlphaFoldDB" id="A0A518FZL9"/>
<comment type="function">
    <text evidence="1 6">May be involved in the biosynthesis of molybdopterin.</text>
</comment>
<name>A0A518FZL9_9BACT</name>
<feature type="domain" description="MoaB/Mog" evidence="7">
    <location>
        <begin position="21"/>
        <end position="165"/>
    </location>
</feature>
<evidence type="ECO:0000259" key="7">
    <source>
        <dbReference type="SMART" id="SM00852"/>
    </source>
</evidence>
<organism evidence="8 9">
    <name type="scientific">Aureliella helgolandensis</name>
    <dbReference type="NCBI Taxonomy" id="2527968"/>
    <lineage>
        <taxon>Bacteria</taxon>
        <taxon>Pseudomonadati</taxon>
        <taxon>Planctomycetota</taxon>
        <taxon>Planctomycetia</taxon>
        <taxon>Pirellulales</taxon>
        <taxon>Pirellulaceae</taxon>
        <taxon>Aureliella</taxon>
    </lineage>
</organism>
<dbReference type="PIRSF" id="PIRSF006443">
    <property type="entry name" value="MoaB"/>
    <property type="match status" value="1"/>
</dbReference>